<organism evidence="3 4">
    <name type="scientific">Populus alba x Populus x berolinensis</name>
    <dbReference type="NCBI Taxonomy" id="444605"/>
    <lineage>
        <taxon>Eukaryota</taxon>
        <taxon>Viridiplantae</taxon>
        <taxon>Streptophyta</taxon>
        <taxon>Embryophyta</taxon>
        <taxon>Tracheophyta</taxon>
        <taxon>Spermatophyta</taxon>
        <taxon>Magnoliopsida</taxon>
        <taxon>eudicotyledons</taxon>
        <taxon>Gunneridae</taxon>
        <taxon>Pentapetalae</taxon>
        <taxon>rosids</taxon>
        <taxon>fabids</taxon>
        <taxon>Malpighiales</taxon>
        <taxon>Salicaceae</taxon>
        <taxon>Saliceae</taxon>
        <taxon>Populus</taxon>
    </lineage>
</organism>
<evidence type="ECO:0000313" key="4">
    <source>
        <dbReference type="Proteomes" id="UP001164929"/>
    </source>
</evidence>
<gene>
    <name evidence="3" type="ORF">NC653_017335</name>
</gene>
<dbReference type="Gene3D" id="3.30.70.100">
    <property type="match status" value="1"/>
</dbReference>
<protein>
    <submittedName>
        <fullName evidence="3">Protein SODIUM POTASSIUM ROOT DEFECTIVE 2-like isoform X2</fullName>
    </submittedName>
</protein>
<feature type="domain" description="HMA" evidence="2">
    <location>
        <begin position="215"/>
        <end position="281"/>
    </location>
</feature>
<dbReference type="InterPro" id="IPR044526">
    <property type="entry name" value="NAKR1-3"/>
</dbReference>
<dbReference type="SUPFAM" id="SSF55008">
    <property type="entry name" value="HMA, heavy metal-associated domain"/>
    <property type="match status" value="1"/>
</dbReference>
<feature type="region of interest" description="Disordered" evidence="1">
    <location>
        <begin position="51"/>
        <end position="134"/>
    </location>
</feature>
<dbReference type="Pfam" id="PF00403">
    <property type="entry name" value="HMA"/>
    <property type="match status" value="1"/>
</dbReference>
<reference evidence="3" key="1">
    <citation type="journal article" date="2023" name="Mol. Ecol. Resour.">
        <title>Chromosome-level genome assembly of a triploid poplar Populus alba 'Berolinensis'.</title>
        <authorList>
            <person name="Chen S."/>
            <person name="Yu Y."/>
            <person name="Wang X."/>
            <person name="Wang S."/>
            <person name="Zhang T."/>
            <person name="Zhou Y."/>
            <person name="He R."/>
            <person name="Meng N."/>
            <person name="Wang Y."/>
            <person name="Liu W."/>
            <person name="Liu Z."/>
            <person name="Liu J."/>
            <person name="Guo Q."/>
            <person name="Huang H."/>
            <person name="Sederoff R.R."/>
            <person name="Wang G."/>
            <person name="Qu G."/>
            <person name="Chen S."/>
        </authorList>
    </citation>
    <scope>NUCLEOTIDE SEQUENCE</scope>
    <source>
        <strain evidence="3">SC-2020</strain>
    </source>
</reference>
<dbReference type="InterPro" id="IPR006121">
    <property type="entry name" value="HMA_dom"/>
</dbReference>
<evidence type="ECO:0000259" key="2">
    <source>
        <dbReference type="PROSITE" id="PS50846"/>
    </source>
</evidence>
<dbReference type="PROSITE" id="PS50846">
    <property type="entry name" value="HMA_2"/>
    <property type="match status" value="1"/>
</dbReference>
<proteinExistence type="predicted"/>
<evidence type="ECO:0000313" key="3">
    <source>
        <dbReference type="EMBL" id="KAJ6994480.1"/>
    </source>
</evidence>
<comment type="caution">
    <text evidence="3">The sequence shown here is derived from an EMBL/GenBank/DDBJ whole genome shotgun (WGS) entry which is preliminary data.</text>
</comment>
<feature type="compositionally biased region" description="Polar residues" evidence="1">
    <location>
        <begin position="96"/>
        <end position="107"/>
    </location>
</feature>
<feature type="region of interest" description="Disordered" evidence="1">
    <location>
        <begin position="188"/>
        <end position="214"/>
    </location>
</feature>
<dbReference type="PANTHER" id="PTHR46119">
    <property type="entry name" value="OS08G0405700 PROTEIN"/>
    <property type="match status" value="1"/>
</dbReference>
<evidence type="ECO:0000256" key="1">
    <source>
        <dbReference type="SAM" id="MobiDB-lite"/>
    </source>
</evidence>
<sequence length="296" mass="32267">MTAELQRIVMKKIDVFCASQASTAICMSMDQPSSSSTNQLGGRTLDRYNPIIRDQKRIPRTLPLAPCTSQPPPINPVPYQLLHKSKKSTSKNKASDQSSNKRSNSTKPKPKPNDQKTKKISFKPTDIDDDKKRTTYLNAPKDIVRRSWAKPGDFITPPGSSRYLLGDTAFFDGLADYDPVLAPLAPVESNRNTQALSKDESTASKPSSSSSSNPNQVVVLRVSLHCRGCEGKVRKHLSRMEGVTSFSIDFAAKKVTIVGDVTPLGVLASVSKIKSAQFWSSTAPAAASNNTEVSKR</sequence>
<dbReference type="Proteomes" id="UP001164929">
    <property type="component" value="Chromosome 6"/>
</dbReference>
<name>A0AAD6QQ04_9ROSI</name>
<dbReference type="CDD" id="cd00371">
    <property type="entry name" value="HMA"/>
    <property type="match status" value="1"/>
</dbReference>
<keyword evidence="4" id="KW-1185">Reference proteome</keyword>
<feature type="compositionally biased region" description="Low complexity" evidence="1">
    <location>
        <begin position="203"/>
        <end position="212"/>
    </location>
</feature>
<dbReference type="EMBL" id="JAQIZT010000006">
    <property type="protein sequence ID" value="KAJ6994480.1"/>
    <property type="molecule type" value="Genomic_DNA"/>
</dbReference>
<dbReference type="AlphaFoldDB" id="A0AAD6QQ04"/>
<dbReference type="InterPro" id="IPR036163">
    <property type="entry name" value="HMA_dom_sf"/>
</dbReference>
<dbReference type="PANTHER" id="PTHR46119:SF15">
    <property type="entry name" value="PROTEIN SODIUM POTASSIUM ROOT DEFECTIVE 2"/>
    <property type="match status" value="1"/>
</dbReference>
<dbReference type="GO" id="GO:0046872">
    <property type="term" value="F:metal ion binding"/>
    <property type="evidence" value="ECO:0007669"/>
    <property type="project" value="InterPro"/>
</dbReference>
<accession>A0AAD6QQ04</accession>